<dbReference type="AlphaFoldDB" id="I9RCX2"/>
<comment type="caution">
    <text evidence="1">The sequence shown here is derived from an EMBL/GenBank/DDBJ whole genome shotgun (WGS) entry which is preliminary data.</text>
</comment>
<dbReference type="HOGENOM" id="CLU_612299_0_0_10"/>
<dbReference type="RefSeq" id="WP_007850662.1">
    <property type="nucleotide sequence ID" value="NZ_JH724132.1"/>
</dbReference>
<proteinExistence type="predicted"/>
<accession>I9RCX2</accession>
<reference evidence="1 2" key="1">
    <citation type="submission" date="2012-02" db="EMBL/GenBank/DDBJ databases">
        <title>The Genome Sequence of Bacteroides dorei CL02T12C06.</title>
        <authorList>
            <consortium name="The Broad Institute Genome Sequencing Platform"/>
            <person name="Earl A."/>
            <person name="Ward D."/>
            <person name="Feldgarden M."/>
            <person name="Gevers D."/>
            <person name="Zitomersky N.L."/>
            <person name="Coyne M.J."/>
            <person name="Comstock L.E."/>
            <person name="Young S.K."/>
            <person name="Zeng Q."/>
            <person name="Gargeya S."/>
            <person name="Fitzgerald M."/>
            <person name="Haas B."/>
            <person name="Abouelleil A."/>
            <person name="Alvarado L."/>
            <person name="Arachchi H.M."/>
            <person name="Berlin A."/>
            <person name="Chapman S.B."/>
            <person name="Gearin G."/>
            <person name="Goldberg J."/>
            <person name="Griggs A."/>
            <person name="Gujja S."/>
            <person name="Hansen M."/>
            <person name="Heiman D."/>
            <person name="Howarth C."/>
            <person name="Larimer J."/>
            <person name="Lui A."/>
            <person name="MacDonald P.J.P."/>
            <person name="McCowen C."/>
            <person name="Montmayeur A."/>
            <person name="Murphy C."/>
            <person name="Neiman D."/>
            <person name="Pearson M."/>
            <person name="Priest M."/>
            <person name="Roberts A."/>
            <person name="Saif S."/>
            <person name="Shea T."/>
            <person name="Sisk P."/>
            <person name="Stolte C."/>
            <person name="Sykes S."/>
            <person name="Wortman J."/>
            <person name="Nusbaum C."/>
            <person name="Birren B."/>
        </authorList>
    </citation>
    <scope>NUCLEOTIDE SEQUENCE [LARGE SCALE GENOMIC DNA]</scope>
    <source>
        <strain evidence="1 2">CL02T12C06</strain>
    </source>
</reference>
<dbReference type="OrthoDB" id="1100941at2"/>
<gene>
    <name evidence="1" type="ORF">HMPREF1064_00183</name>
</gene>
<name>I9RCX2_9BACT</name>
<dbReference type="PATRIC" id="fig|997876.3.peg.188"/>
<evidence type="ECO:0000313" key="2">
    <source>
        <dbReference type="Proteomes" id="UP000005974"/>
    </source>
</evidence>
<dbReference type="EMBL" id="AGXJ01000006">
    <property type="protein sequence ID" value="EIY40466.1"/>
    <property type="molecule type" value="Genomic_DNA"/>
</dbReference>
<dbReference type="Proteomes" id="UP000005974">
    <property type="component" value="Unassembled WGS sequence"/>
</dbReference>
<keyword evidence="2" id="KW-1185">Reference proteome</keyword>
<evidence type="ECO:0000313" key="1">
    <source>
        <dbReference type="EMBL" id="EIY40466.1"/>
    </source>
</evidence>
<protein>
    <submittedName>
        <fullName evidence="1">Uncharacterized protein</fullName>
    </submittedName>
</protein>
<sequence length="507" mass="59464">MTRQEIAIKIAKITRIIGEWKYRLDLDDEVEIETLSPDLLHIDEWVREIGLYIKQNPSPILAHQITNIGFTDLLETYVQEHKQEIEEPFVWALNNYVKHMRTLLSFCNEQSIEERGPYRDLIAPLANEQVAALLQRAVDAGILDCHYQPVPGTKVLQLKVIAFAVSSICGFPRAYMHFEKLWKRDHGSRIGTCRAPKCHTEYYEAVKALYPEVNFSMFEPEHTKAATFYAPQSEDDKRDMYQTLIRYGYIAPETTWETFSGIFDTGRFSRPVEWLKGQRQLAYFVHSAFHRFNKRELWVKGEYCFRINGNIPHRASFVTGYSWLKRVGWIDKYDVKLKEICNKFNHIEESTTIKETKHERLIHTSKCVFYTTKGDKEKRKLYSSLVKKDYIAPETTFSMFKGIFDEAEFKGPIQWTKSQAQLMYFVHLAFKTDNPFDVWVKCVHCFCFPNGTQPNRESMNSNFRLIKKRGLLDTFDIELKRIADNYTCVKMIETNAPDQTGRSYSKI</sequence>
<organism evidence="1 2">
    <name type="scientific">Phocaeicola dorei CL02T12C06</name>
    <dbReference type="NCBI Taxonomy" id="997876"/>
    <lineage>
        <taxon>Bacteria</taxon>
        <taxon>Pseudomonadati</taxon>
        <taxon>Bacteroidota</taxon>
        <taxon>Bacteroidia</taxon>
        <taxon>Bacteroidales</taxon>
        <taxon>Bacteroidaceae</taxon>
        <taxon>Phocaeicola</taxon>
    </lineage>
</organism>